<dbReference type="Pfam" id="PF18085">
    <property type="entry name" value="Mak_N_cap"/>
    <property type="match status" value="1"/>
</dbReference>
<gene>
    <name evidence="17" type="ORF">BKA15_000601</name>
</gene>
<evidence type="ECO:0000256" key="1">
    <source>
        <dbReference type="ARBA" id="ARBA00004964"/>
    </source>
</evidence>
<feature type="domain" description="Maltokinase N-terminal cap" evidence="16">
    <location>
        <begin position="16"/>
        <end position="104"/>
    </location>
</feature>
<comment type="caution">
    <text evidence="17">The sequence shown here is derived from an EMBL/GenBank/DDBJ whole genome shotgun (WGS) entry which is preliminary data.</text>
</comment>
<evidence type="ECO:0000256" key="12">
    <source>
        <dbReference type="ARBA" id="ARBA00023277"/>
    </source>
</evidence>
<evidence type="ECO:0000256" key="3">
    <source>
        <dbReference type="ARBA" id="ARBA00011245"/>
    </source>
</evidence>
<keyword evidence="8" id="KW-0547">Nucleotide-binding</keyword>
<evidence type="ECO:0000256" key="9">
    <source>
        <dbReference type="ARBA" id="ARBA00022777"/>
    </source>
</evidence>
<evidence type="ECO:0000256" key="4">
    <source>
        <dbReference type="ARBA" id="ARBA00011962"/>
    </source>
</evidence>
<dbReference type="GO" id="GO:0016301">
    <property type="term" value="F:kinase activity"/>
    <property type="evidence" value="ECO:0007669"/>
    <property type="project" value="UniProtKB-KW"/>
</dbReference>
<evidence type="ECO:0000256" key="11">
    <source>
        <dbReference type="ARBA" id="ARBA00023056"/>
    </source>
</evidence>
<reference evidence="17 18" key="1">
    <citation type="submission" date="2020-07" db="EMBL/GenBank/DDBJ databases">
        <title>Sequencing the genomes of 1000 actinobacteria strains.</title>
        <authorList>
            <person name="Klenk H.-P."/>
        </authorList>
    </citation>
    <scope>NUCLEOTIDE SEQUENCE [LARGE SCALE GENOMIC DNA]</scope>
    <source>
        <strain evidence="17 18">DSM 22083</strain>
    </source>
</reference>
<comment type="subunit">
    <text evidence="3">Monomer.</text>
</comment>
<dbReference type="Gene3D" id="3.90.1200.10">
    <property type="match status" value="1"/>
</dbReference>
<keyword evidence="12" id="KW-0119">Carbohydrate metabolism</keyword>
<keyword evidence="18" id="KW-1185">Reference proteome</keyword>
<dbReference type="SUPFAM" id="SSF56112">
    <property type="entry name" value="Protein kinase-like (PK-like)"/>
    <property type="match status" value="1"/>
</dbReference>
<evidence type="ECO:0000256" key="14">
    <source>
        <dbReference type="ARBA" id="ARBA00049067"/>
    </source>
</evidence>
<keyword evidence="6" id="KW-0321">Glycogen metabolism</keyword>
<evidence type="ECO:0000259" key="16">
    <source>
        <dbReference type="Pfam" id="PF18085"/>
    </source>
</evidence>
<proteinExistence type="inferred from homology"/>
<dbReference type="Pfam" id="PF01636">
    <property type="entry name" value="APH"/>
    <property type="match status" value="1"/>
</dbReference>
<dbReference type="InterPro" id="IPR011009">
    <property type="entry name" value="Kinase-like_dom_sf"/>
</dbReference>
<comment type="pathway">
    <text evidence="1">Glycan biosynthesis; glycogen biosynthesis.</text>
</comment>
<comment type="similarity">
    <text evidence="2">Belongs to the aminoglycoside phosphotransferase family.</text>
</comment>
<comment type="catalytic activity">
    <reaction evidence="14">
        <text>D-maltose + ATP = alpha-maltose 1-phosphate + ADP + H(+)</text>
        <dbReference type="Rhea" id="RHEA:31915"/>
        <dbReference type="ChEBI" id="CHEBI:15378"/>
        <dbReference type="ChEBI" id="CHEBI:17306"/>
        <dbReference type="ChEBI" id="CHEBI:30616"/>
        <dbReference type="ChEBI" id="CHEBI:63576"/>
        <dbReference type="ChEBI" id="CHEBI:456216"/>
        <dbReference type="EC" id="2.7.1.175"/>
    </reaction>
</comment>
<feature type="domain" description="Aminoglycoside phosphotransferase" evidence="15">
    <location>
        <begin position="228"/>
        <end position="368"/>
    </location>
</feature>
<dbReference type="InterPro" id="IPR040999">
    <property type="entry name" value="Mak_N_cap"/>
</dbReference>
<dbReference type="RefSeq" id="WP_179748019.1">
    <property type="nucleotide sequence ID" value="NZ_JACCBU010000001.1"/>
</dbReference>
<dbReference type="InterPro" id="IPR002575">
    <property type="entry name" value="Aminoglycoside_PTrfase"/>
</dbReference>
<evidence type="ECO:0000256" key="7">
    <source>
        <dbReference type="ARBA" id="ARBA00022679"/>
    </source>
</evidence>
<evidence type="ECO:0000256" key="8">
    <source>
        <dbReference type="ARBA" id="ARBA00022741"/>
    </source>
</evidence>
<keyword evidence="11" id="KW-0320">Glycogen biosynthesis</keyword>
<evidence type="ECO:0000256" key="2">
    <source>
        <dbReference type="ARBA" id="ARBA00006219"/>
    </source>
</evidence>
<dbReference type="EMBL" id="JACCBU010000001">
    <property type="protein sequence ID" value="NYE69272.1"/>
    <property type="molecule type" value="Genomic_DNA"/>
</dbReference>
<evidence type="ECO:0000256" key="10">
    <source>
        <dbReference type="ARBA" id="ARBA00022840"/>
    </source>
</evidence>
<sequence>MSDSAADPDADRLLGFLTASRWFAGKGRSATLRSVTPLPWLRSPGDWPAVRIEIAEIGYPDAPGEFYQIPLAYRPAESSDTDAAVRVIDDQDHGALSGTDATDDPVAGSVIMSALLAGTTLDADHGRVVCRTEAAADLSADLAATRLTAEQSNTSVRYGDRALLKIFRRLELGDNLDITVHRALNRAETAGTARLYGQLTAEWESRGTRLRADLAMLTELFPHAEDGWELAVAAAESGTDFTDQARQLGVALAEVHRALGSAFPAATRAGDEIAAGMVDRLQRTREFAEPLNDHADALRARFERLNGRTLETQRVHGDFHLGQTLHTPDGWKIIDFEGEPAKPMAERLLPDSPWRDVAGMLRSFDYAVADSPEAEHNGWATAVREAFLSGYTGDDQLVEDDLVIIDAYVADKAVYELGYEIRNRPDWVRIPLSAIARIAGSSRTHQPGKDSEDEDHG</sequence>
<dbReference type="UniPathway" id="UPA00164"/>
<evidence type="ECO:0000259" key="15">
    <source>
        <dbReference type="Pfam" id="PF01636"/>
    </source>
</evidence>
<keyword evidence="9 17" id="KW-0418">Kinase</keyword>
<dbReference type="AlphaFoldDB" id="A0A7Y9L973"/>
<keyword evidence="7 17" id="KW-0808">Transferase</keyword>
<name>A0A7Y9L973_9ACTN</name>
<evidence type="ECO:0000313" key="18">
    <source>
        <dbReference type="Proteomes" id="UP000569914"/>
    </source>
</evidence>
<accession>A0A7Y9L973</accession>
<dbReference type="Proteomes" id="UP000569914">
    <property type="component" value="Unassembled WGS sequence"/>
</dbReference>
<dbReference type="EC" id="2.7.1.175" evidence="4"/>
<dbReference type="GO" id="GO:0005978">
    <property type="term" value="P:glycogen biosynthetic process"/>
    <property type="evidence" value="ECO:0007669"/>
    <property type="project" value="UniProtKB-UniPathway"/>
</dbReference>
<evidence type="ECO:0000256" key="13">
    <source>
        <dbReference type="ARBA" id="ARBA00031251"/>
    </source>
</evidence>
<keyword evidence="10" id="KW-0067">ATP-binding</keyword>
<evidence type="ECO:0000256" key="5">
    <source>
        <dbReference type="ARBA" id="ARBA00013882"/>
    </source>
</evidence>
<evidence type="ECO:0000256" key="6">
    <source>
        <dbReference type="ARBA" id="ARBA00022600"/>
    </source>
</evidence>
<evidence type="ECO:0000313" key="17">
    <source>
        <dbReference type="EMBL" id="NYE69272.1"/>
    </source>
</evidence>
<protein>
    <recommendedName>
        <fullName evidence="5">Maltokinase</fullName>
        <ecNumber evidence="4">2.7.1.175</ecNumber>
    </recommendedName>
    <alternativeName>
        <fullName evidence="13">Maltose-1-phosphate synthase</fullName>
    </alternativeName>
</protein>
<dbReference type="GO" id="GO:0005524">
    <property type="term" value="F:ATP binding"/>
    <property type="evidence" value="ECO:0007669"/>
    <property type="project" value="UniProtKB-KW"/>
</dbReference>
<organism evidence="17 18">
    <name type="scientific">Microlunatus parietis</name>
    <dbReference type="NCBI Taxonomy" id="682979"/>
    <lineage>
        <taxon>Bacteria</taxon>
        <taxon>Bacillati</taxon>
        <taxon>Actinomycetota</taxon>
        <taxon>Actinomycetes</taxon>
        <taxon>Propionibacteriales</taxon>
        <taxon>Propionibacteriaceae</taxon>
        <taxon>Microlunatus</taxon>
    </lineage>
</organism>